<dbReference type="PANTHER" id="PTHR23074:SF83">
    <property type="entry name" value="VACUOLAR PROTEIN SORTING-ASSOCIATED PROTEIN 4A"/>
    <property type="match status" value="1"/>
</dbReference>
<sequence>MEDFVAASTQYEGSKLMGMMLRNFKKHSGGILVLDDIDHLFSNRPGLAGAEVADMRVELLAFMKQLKEKQEFTEIVIATATKPWRLEKSLLETFQLKIVMPVPTLLQRSQLIKRELSNVRCPSYKESDMDDLASNTEHYSGYQVISILRLALSRNLPRFESITLKEDAERADHVTKHDIQAVANIIQADIVEGELRKYANFATALGAASPEARRSSGNVTTDAARRASSLGHEEVNAATTGGTTRRTRRRSVSASSPLGSPVLTEAIVPASTSADHLTACTKVSSPESRFPEVAGRRKSMSASPPTRSTKARRRQSVASPTESTAAPYASDRRPSNHAPSTGQWDGEAGTGRRKSITGAAPLSVMEPPAVDSPPVRDPEKHQDDVKASAKRRQSISSKHQDDVKASAKRRQSISSKST</sequence>
<dbReference type="Gene3D" id="3.40.50.300">
    <property type="entry name" value="P-loop containing nucleotide triphosphate hydrolases"/>
    <property type="match status" value="1"/>
</dbReference>
<dbReference type="GO" id="GO:0016887">
    <property type="term" value="F:ATP hydrolysis activity"/>
    <property type="evidence" value="ECO:0007669"/>
    <property type="project" value="InterPro"/>
</dbReference>
<dbReference type="AlphaFoldDB" id="A0A9J6G2X5"/>
<dbReference type="InterPro" id="IPR027417">
    <property type="entry name" value="P-loop_NTPase"/>
</dbReference>
<organism evidence="3 4">
    <name type="scientific">Haemaphysalis longicornis</name>
    <name type="common">Bush tick</name>
    <dbReference type="NCBI Taxonomy" id="44386"/>
    <lineage>
        <taxon>Eukaryota</taxon>
        <taxon>Metazoa</taxon>
        <taxon>Ecdysozoa</taxon>
        <taxon>Arthropoda</taxon>
        <taxon>Chelicerata</taxon>
        <taxon>Arachnida</taxon>
        <taxon>Acari</taxon>
        <taxon>Parasitiformes</taxon>
        <taxon>Ixodida</taxon>
        <taxon>Ixodoidea</taxon>
        <taxon>Ixodidae</taxon>
        <taxon>Haemaphysalinae</taxon>
        <taxon>Haemaphysalis</taxon>
    </lineage>
</organism>
<comment type="caution">
    <text evidence="3">The sequence shown here is derived from an EMBL/GenBank/DDBJ whole genome shotgun (WGS) entry which is preliminary data.</text>
</comment>
<feature type="compositionally biased region" description="Basic and acidic residues" evidence="1">
    <location>
        <begin position="374"/>
        <end position="387"/>
    </location>
</feature>
<dbReference type="GO" id="GO:0016197">
    <property type="term" value="P:endosomal transport"/>
    <property type="evidence" value="ECO:0007669"/>
    <property type="project" value="TreeGrafter"/>
</dbReference>
<dbReference type="GO" id="GO:0007033">
    <property type="term" value="P:vacuole organization"/>
    <property type="evidence" value="ECO:0007669"/>
    <property type="project" value="TreeGrafter"/>
</dbReference>
<dbReference type="EMBL" id="JABSTR010000006">
    <property type="protein sequence ID" value="KAH9372774.1"/>
    <property type="molecule type" value="Genomic_DNA"/>
</dbReference>
<dbReference type="InterPro" id="IPR050304">
    <property type="entry name" value="MT-severing_AAA_ATPase"/>
</dbReference>
<protein>
    <recommendedName>
        <fullName evidence="2">ATPase AAA-type core domain-containing protein</fullName>
    </recommendedName>
</protein>
<dbReference type="Proteomes" id="UP000821853">
    <property type="component" value="Chromosome 4"/>
</dbReference>
<feature type="region of interest" description="Disordered" evidence="1">
    <location>
        <begin position="278"/>
        <end position="418"/>
    </location>
</feature>
<keyword evidence="4" id="KW-1185">Reference proteome</keyword>
<feature type="region of interest" description="Disordered" evidence="1">
    <location>
        <begin position="209"/>
        <end position="259"/>
    </location>
</feature>
<dbReference type="Gene3D" id="1.10.8.60">
    <property type="match status" value="1"/>
</dbReference>
<dbReference type="PANTHER" id="PTHR23074">
    <property type="entry name" value="AAA DOMAIN-CONTAINING"/>
    <property type="match status" value="1"/>
</dbReference>
<dbReference type="InterPro" id="IPR003959">
    <property type="entry name" value="ATPase_AAA_core"/>
</dbReference>
<evidence type="ECO:0000313" key="4">
    <source>
        <dbReference type="Proteomes" id="UP000821853"/>
    </source>
</evidence>
<evidence type="ECO:0000259" key="2">
    <source>
        <dbReference type="Pfam" id="PF00004"/>
    </source>
</evidence>
<proteinExistence type="predicted"/>
<dbReference type="SUPFAM" id="SSF52540">
    <property type="entry name" value="P-loop containing nucleoside triphosphate hydrolases"/>
    <property type="match status" value="1"/>
</dbReference>
<dbReference type="GO" id="GO:0005524">
    <property type="term" value="F:ATP binding"/>
    <property type="evidence" value="ECO:0007669"/>
    <property type="project" value="InterPro"/>
</dbReference>
<reference evidence="3 4" key="1">
    <citation type="journal article" date="2020" name="Cell">
        <title>Large-Scale Comparative Analyses of Tick Genomes Elucidate Their Genetic Diversity and Vector Capacities.</title>
        <authorList>
            <consortium name="Tick Genome and Microbiome Consortium (TIGMIC)"/>
            <person name="Jia N."/>
            <person name="Wang J."/>
            <person name="Shi W."/>
            <person name="Du L."/>
            <person name="Sun Y."/>
            <person name="Zhan W."/>
            <person name="Jiang J.F."/>
            <person name="Wang Q."/>
            <person name="Zhang B."/>
            <person name="Ji P."/>
            <person name="Bell-Sakyi L."/>
            <person name="Cui X.M."/>
            <person name="Yuan T.T."/>
            <person name="Jiang B.G."/>
            <person name="Yang W.F."/>
            <person name="Lam T.T."/>
            <person name="Chang Q.C."/>
            <person name="Ding S.J."/>
            <person name="Wang X.J."/>
            <person name="Zhu J.G."/>
            <person name="Ruan X.D."/>
            <person name="Zhao L."/>
            <person name="Wei J.T."/>
            <person name="Ye R.Z."/>
            <person name="Que T.C."/>
            <person name="Du C.H."/>
            <person name="Zhou Y.H."/>
            <person name="Cheng J.X."/>
            <person name="Dai P.F."/>
            <person name="Guo W.B."/>
            <person name="Han X.H."/>
            <person name="Huang E.J."/>
            <person name="Li L.F."/>
            <person name="Wei W."/>
            <person name="Gao Y.C."/>
            <person name="Liu J.Z."/>
            <person name="Shao H.Z."/>
            <person name="Wang X."/>
            <person name="Wang C.C."/>
            <person name="Yang T.C."/>
            <person name="Huo Q.B."/>
            <person name="Li W."/>
            <person name="Chen H.Y."/>
            <person name="Chen S.E."/>
            <person name="Zhou L.G."/>
            <person name="Ni X.B."/>
            <person name="Tian J.H."/>
            <person name="Sheng Y."/>
            <person name="Liu T."/>
            <person name="Pan Y.S."/>
            <person name="Xia L.Y."/>
            <person name="Li J."/>
            <person name="Zhao F."/>
            <person name="Cao W.C."/>
        </authorList>
    </citation>
    <scope>NUCLEOTIDE SEQUENCE [LARGE SCALE GENOMIC DNA]</scope>
    <source>
        <strain evidence="3">HaeL-2018</strain>
    </source>
</reference>
<feature type="compositionally biased region" description="Polar residues" evidence="1">
    <location>
        <begin position="278"/>
        <end position="287"/>
    </location>
</feature>
<name>A0A9J6G2X5_HAELO</name>
<feature type="domain" description="ATPase AAA-type core" evidence="2">
    <location>
        <begin position="11"/>
        <end position="101"/>
    </location>
</feature>
<dbReference type="VEuPathDB" id="VectorBase:HLOH_059981"/>
<evidence type="ECO:0000256" key="1">
    <source>
        <dbReference type="SAM" id="MobiDB-lite"/>
    </source>
</evidence>
<dbReference type="OrthoDB" id="3046016at2759"/>
<dbReference type="Pfam" id="PF00004">
    <property type="entry name" value="AAA"/>
    <property type="match status" value="1"/>
</dbReference>
<gene>
    <name evidence="3" type="ORF">HPB48_022946</name>
</gene>
<evidence type="ECO:0000313" key="3">
    <source>
        <dbReference type="EMBL" id="KAH9372774.1"/>
    </source>
</evidence>
<accession>A0A9J6G2X5</accession>